<evidence type="ECO:0000256" key="1">
    <source>
        <dbReference type="ARBA" id="ARBA00023239"/>
    </source>
</evidence>
<dbReference type="AlphaFoldDB" id="A0A6J7SG33"/>
<protein>
    <submittedName>
        <fullName evidence="3">Unannotated protein</fullName>
    </submittedName>
</protein>
<dbReference type="SUPFAM" id="SSF54826">
    <property type="entry name" value="Enolase N-terminal domain-like"/>
    <property type="match status" value="1"/>
</dbReference>
<organism evidence="3">
    <name type="scientific">freshwater metagenome</name>
    <dbReference type="NCBI Taxonomy" id="449393"/>
    <lineage>
        <taxon>unclassified sequences</taxon>
        <taxon>metagenomes</taxon>
        <taxon>ecological metagenomes</taxon>
    </lineage>
</organism>
<accession>A0A6J7SG33</accession>
<dbReference type="InterPro" id="IPR013342">
    <property type="entry name" value="Mandelate_racemase_C"/>
</dbReference>
<proteinExistence type="predicted"/>
<dbReference type="Pfam" id="PF13378">
    <property type="entry name" value="MR_MLE_C"/>
    <property type="match status" value="1"/>
</dbReference>
<evidence type="ECO:0000259" key="2">
    <source>
        <dbReference type="SMART" id="SM00922"/>
    </source>
</evidence>
<dbReference type="GO" id="GO:0016829">
    <property type="term" value="F:lyase activity"/>
    <property type="evidence" value="ECO:0007669"/>
    <property type="project" value="UniProtKB-KW"/>
</dbReference>
<dbReference type="PANTHER" id="PTHR48080">
    <property type="entry name" value="D-GALACTONATE DEHYDRATASE-RELATED"/>
    <property type="match status" value="1"/>
</dbReference>
<dbReference type="InterPro" id="IPR013341">
    <property type="entry name" value="Mandelate_racemase_N_dom"/>
</dbReference>
<reference evidence="3" key="1">
    <citation type="submission" date="2020-05" db="EMBL/GenBank/DDBJ databases">
        <authorList>
            <person name="Chiriac C."/>
            <person name="Salcher M."/>
            <person name="Ghai R."/>
            <person name="Kavagutti S V."/>
        </authorList>
    </citation>
    <scope>NUCLEOTIDE SEQUENCE</scope>
</reference>
<dbReference type="SMART" id="SM00922">
    <property type="entry name" value="MR_MLE"/>
    <property type="match status" value="1"/>
</dbReference>
<dbReference type="EMBL" id="CAFBQB010000016">
    <property type="protein sequence ID" value="CAB5040087.1"/>
    <property type="molecule type" value="Genomic_DNA"/>
</dbReference>
<sequence>MSSSVITKINVATVQGELPAPVVFGDWIMNTREYVTVRVTLDSGVEGWAFTLSRDGAVAEQIRKTLRNIYVGTKAKDVESTFNIAQRRSLASHSAGVGLRALSLVDLAIWDALAKEANESISQFLNGDRPKMPATAIIGYPPAKMGASEVFEQVSELYARGWRRFKAPVGINNKATAERLLAARRAAPDAWIGCDAAWIFNDVDSALELLNLLDDVNLGWFEDIFPPGNAQVVADLRSRTNIPIAMGDEQGGIYYPESLIAKKAVDVVRIDLTCMGGITGGKKIVEQCLAANVEFAPHMFAHVHSQVFGAWGFDFLPIEWGVPWTGVDPYADSLQQPVIGSDGLMEPLPELAGFGTLVNFDWVLSQKNEDPEGIFS</sequence>
<dbReference type="InterPro" id="IPR029017">
    <property type="entry name" value="Enolase-like_N"/>
</dbReference>
<dbReference type="InterPro" id="IPR029065">
    <property type="entry name" value="Enolase_C-like"/>
</dbReference>
<dbReference type="Pfam" id="PF02746">
    <property type="entry name" value="MR_MLE_N"/>
    <property type="match status" value="1"/>
</dbReference>
<keyword evidence="1" id="KW-0456">Lyase</keyword>
<dbReference type="InterPro" id="IPR036849">
    <property type="entry name" value="Enolase-like_C_sf"/>
</dbReference>
<evidence type="ECO:0000313" key="3">
    <source>
        <dbReference type="EMBL" id="CAB5040087.1"/>
    </source>
</evidence>
<dbReference type="SFLD" id="SFLDS00001">
    <property type="entry name" value="Enolase"/>
    <property type="match status" value="1"/>
</dbReference>
<dbReference type="Gene3D" id="3.30.390.10">
    <property type="entry name" value="Enolase-like, N-terminal domain"/>
    <property type="match status" value="1"/>
</dbReference>
<feature type="domain" description="Mandelate racemase/muconate lactonizing enzyme C-terminal" evidence="2">
    <location>
        <begin position="147"/>
        <end position="243"/>
    </location>
</feature>
<dbReference type="InterPro" id="IPR034593">
    <property type="entry name" value="DgoD-like"/>
</dbReference>
<name>A0A6J7SG33_9ZZZZ</name>
<dbReference type="SUPFAM" id="SSF51604">
    <property type="entry name" value="Enolase C-terminal domain-like"/>
    <property type="match status" value="1"/>
</dbReference>
<dbReference type="PANTHER" id="PTHR48080:SF2">
    <property type="entry name" value="D-GALACTONATE DEHYDRATASE"/>
    <property type="match status" value="1"/>
</dbReference>
<dbReference type="Gene3D" id="3.20.20.120">
    <property type="entry name" value="Enolase-like C-terminal domain"/>
    <property type="match status" value="1"/>
</dbReference>
<gene>
    <name evidence="3" type="ORF">UFOPK4248_00215</name>
</gene>